<keyword evidence="1" id="KW-1133">Transmembrane helix</keyword>
<dbReference type="EMBL" id="QNRR01000009">
    <property type="protein sequence ID" value="RBP39693.1"/>
    <property type="molecule type" value="Genomic_DNA"/>
</dbReference>
<accession>A0A366HBH4</accession>
<evidence type="ECO:0000256" key="1">
    <source>
        <dbReference type="SAM" id="Phobius"/>
    </source>
</evidence>
<gene>
    <name evidence="2" type="ORF">DES53_109120</name>
</gene>
<keyword evidence="1" id="KW-0472">Membrane</keyword>
<evidence type="ECO:0000313" key="3">
    <source>
        <dbReference type="Proteomes" id="UP000253426"/>
    </source>
</evidence>
<dbReference type="AlphaFoldDB" id="A0A366HBH4"/>
<proteinExistence type="predicted"/>
<feature type="transmembrane region" description="Helical" evidence="1">
    <location>
        <begin position="16"/>
        <end position="40"/>
    </location>
</feature>
<evidence type="ECO:0000313" key="2">
    <source>
        <dbReference type="EMBL" id="RBP39693.1"/>
    </source>
</evidence>
<dbReference type="RefSeq" id="WP_170157312.1">
    <property type="nucleotide sequence ID" value="NZ_QNRR01000009.1"/>
</dbReference>
<protein>
    <submittedName>
        <fullName evidence="2">Uncharacterized protein</fullName>
    </submittedName>
</protein>
<sequence>MTPPLAGIGPFGTTEMLVIAALVGGPVLVLGGIIFLVVYLSKKQK</sequence>
<keyword evidence="1" id="KW-0812">Transmembrane</keyword>
<organism evidence="2 3">
    <name type="scientific">Roseimicrobium gellanilyticum</name>
    <dbReference type="NCBI Taxonomy" id="748857"/>
    <lineage>
        <taxon>Bacteria</taxon>
        <taxon>Pseudomonadati</taxon>
        <taxon>Verrucomicrobiota</taxon>
        <taxon>Verrucomicrobiia</taxon>
        <taxon>Verrucomicrobiales</taxon>
        <taxon>Verrucomicrobiaceae</taxon>
        <taxon>Roseimicrobium</taxon>
    </lineage>
</organism>
<dbReference type="Proteomes" id="UP000253426">
    <property type="component" value="Unassembled WGS sequence"/>
</dbReference>
<name>A0A366HBH4_9BACT</name>
<keyword evidence="3" id="KW-1185">Reference proteome</keyword>
<comment type="caution">
    <text evidence="2">The sequence shown here is derived from an EMBL/GenBank/DDBJ whole genome shotgun (WGS) entry which is preliminary data.</text>
</comment>
<reference evidence="2 3" key="1">
    <citation type="submission" date="2018-06" db="EMBL/GenBank/DDBJ databases">
        <title>Genomic Encyclopedia of Type Strains, Phase IV (KMG-IV): sequencing the most valuable type-strain genomes for metagenomic binning, comparative biology and taxonomic classification.</title>
        <authorList>
            <person name="Goeker M."/>
        </authorList>
    </citation>
    <scope>NUCLEOTIDE SEQUENCE [LARGE SCALE GENOMIC DNA]</scope>
    <source>
        <strain evidence="2 3">DSM 25532</strain>
    </source>
</reference>